<dbReference type="Proteomes" id="UP000822688">
    <property type="component" value="Chromosome 2"/>
</dbReference>
<dbReference type="Pfam" id="PF00581">
    <property type="entry name" value="Rhodanese"/>
    <property type="match status" value="1"/>
</dbReference>
<reference evidence="2" key="1">
    <citation type="submission" date="2020-06" db="EMBL/GenBank/DDBJ databases">
        <title>WGS assembly of Ceratodon purpureus strain R40.</title>
        <authorList>
            <person name="Carey S.B."/>
            <person name="Jenkins J."/>
            <person name="Shu S."/>
            <person name="Lovell J.T."/>
            <person name="Sreedasyam A."/>
            <person name="Maumus F."/>
            <person name="Tiley G.P."/>
            <person name="Fernandez-Pozo N."/>
            <person name="Barry K."/>
            <person name="Chen C."/>
            <person name="Wang M."/>
            <person name="Lipzen A."/>
            <person name="Daum C."/>
            <person name="Saski C.A."/>
            <person name="Payton A.C."/>
            <person name="Mcbreen J.C."/>
            <person name="Conrad R.E."/>
            <person name="Kollar L.M."/>
            <person name="Olsson S."/>
            <person name="Huttunen S."/>
            <person name="Landis J.B."/>
            <person name="Wickett N.J."/>
            <person name="Johnson M.G."/>
            <person name="Rensing S.A."/>
            <person name="Grimwood J."/>
            <person name="Schmutz J."/>
            <person name="Mcdaniel S.F."/>
        </authorList>
    </citation>
    <scope>NUCLEOTIDE SEQUENCE</scope>
    <source>
        <strain evidence="2">R40</strain>
    </source>
</reference>
<dbReference type="SUPFAM" id="SSF52821">
    <property type="entry name" value="Rhodanese/Cell cycle control phosphatase"/>
    <property type="match status" value="1"/>
</dbReference>
<dbReference type="InterPro" id="IPR001763">
    <property type="entry name" value="Rhodanese-like_dom"/>
</dbReference>
<dbReference type="CDD" id="cd00158">
    <property type="entry name" value="RHOD"/>
    <property type="match status" value="1"/>
</dbReference>
<feature type="domain" description="Rhodanese" evidence="1">
    <location>
        <begin position="22"/>
        <end position="146"/>
    </location>
</feature>
<keyword evidence="3" id="KW-1185">Reference proteome</keyword>
<dbReference type="InterPro" id="IPR036873">
    <property type="entry name" value="Rhodanese-like_dom_sf"/>
</dbReference>
<dbReference type="PROSITE" id="PS50206">
    <property type="entry name" value="RHODANESE_3"/>
    <property type="match status" value="1"/>
</dbReference>
<dbReference type="PANTHER" id="PTHR45510">
    <property type="entry name" value="RHODANESE-LIKE DOMAIN-CONTAINING PROTEIN 10"/>
    <property type="match status" value="1"/>
</dbReference>
<evidence type="ECO:0000313" key="2">
    <source>
        <dbReference type="EMBL" id="KAG0586057.1"/>
    </source>
</evidence>
<comment type="caution">
    <text evidence="2">The sequence shown here is derived from an EMBL/GenBank/DDBJ whole genome shotgun (WGS) entry which is preliminary data.</text>
</comment>
<dbReference type="PANTHER" id="PTHR45510:SF1">
    <property type="entry name" value="RHODANESE-LIKE DOMAIN-CONTAINING PROTEIN 10"/>
    <property type="match status" value="1"/>
</dbReference>
<gene>
    <name evidence="2" type="ORF">KC19_2G060500</name>
</gene>
<protein>
    <recommendedName>
        <fullName evidence="1">Rhodanese domain-containing protein</fullName>
    </recommendedName>
</protein>
<accession>A0A8T0ISI3</accession>
<dbReference type="InterPro" id="IPR044614">
    <property type="entry name" value="STR10"/>
</dbReference>
<dbReference type="AlphaFoldDB" id="A0A8T0ISI3"/>
<organism evidence="2 3">
    <name type="scientific">Ceratodon purpureus</name>
    <name type="common">Fire moss</name>
    <name type="synonym">Dicranum purpureum</name>
    <dbReference type="NCBI Taxonomy" id="3225"/>
    <lineage>
        <taxon>Eukaryota</taxon>
        <taxon>Viridiplantae</taxon>
        <taxon>Streptophyta</taxon>
        <taxon>Embryophyta</taxon>
        <taxon>Bryophyta</taxon>
        <taxon>Bryophytina</taxon>
        <taxon>Bryopsida</taxon>
        <taxon>Dicranidae</taxon>
        <taxon>Pseudoditrichales</taxon>
        <taxon>Ditrichaceae</taxon>
        <taxon>Ceratodon</taxon>
    </lineage>
</organism>
<evidence type="ECO:0000259" key="1">
    <source>
        <dbReference type="PROSITE" id="PS50206"/>
    </source>
</evidence>
<evidence type="ECO:0000313" key="3">
    <source>
        <dbReference type="Proteomes" id="UP000822688"/>
    </source>
</evidence>
<dbReference type="EMBL" id="CM026422">
    <property type="protein sequence ID" value="KAG0586057.1"/>
    <property type="molecule type" value="Genomic_DNA"/>
</dbReference>
<dbReference type="SMART" id="SM00450">
    <property type="entry name" value="RHOD"/>
    <property type="match status" value="1"/>
</dbReference>
<dbReference type="Gene3D" id="3.40.250.10">
    <property type="entry name" value="Rhodanese-like domain"/>
    <property type="match status" value="1"/>
</dbReference>
<dbReference type="GO" id="GO:0009507">
    <property type="term" value="C:chloroplast"/>
    <property type="evidence" value="ECO:0007669"/>
    <property type="project" value="TreeGrafter"/>
</dbReference>
<proteinExistence type="predicted"/>
<sequence length="186" mass="20348">MLRSGDIATIAPQNAKPLLSDETSAYRLLDVRPMWEREKAFVAESIHVPLFVEDTATDAVTLLKKQIQFGFGGAWLGQRFTKPNDSFLAQVEEVLPSKNEKIIVACGEGMRSMMAIEELMKAGYSELVWLGGGFNNVRDGDFVTIENGTKLQWATVGGASELFLKFAVLLSNLSNSISGSSAVKEK</sequence>
<name>A0A8T0ISI3_CERPU</name>